<comment type="pathway">
    <text evidence="2 10">Amino-acid biosynthesis; L-tryptophan biosynthesis; L-tryptophan from chorismate: step 3/5.</text>
</comment>
<dbReference type="InterPro" id="IPR011060">
    <property type="entry name" value="RibuloseP-bd_barrel"/>
</dbReference>
<evidence type="ECO:0000313" key="14">
    <source>
        <dbReference type="Proteomes" id="UP000196151"/>
    </source>
</evidence>
<dbReference type="Pfam" id="PF00697">
    <property type="entry name" value="PRAI"/>
    <property type="match status" value="1"/>
</dbReference>
<dbReference type="OrthoDB" id="9786954at2"/>
<accession>A0A200IZW1</accession>
<evidence type="ECO:0000256" key="7">
    <source>
        <dbReference type="ARBA" id="ARBA00022822"/>
    </source>
</evidence>
<evidence type="ECO:0000256" key="10">
    <source>
        <dbReference type="HAMAP-Rule" id="MF_00135"/>
    </source>
</evidence>
<comment type="similarity">
    <text evidence="3 10">Belongs to the TrpF family.</text>
</comment>
<feature type="domain" description="N-(5'phosphoribosyl) anthranilate isomerase (PRAI)" evidence="11">
    <location>
        <begin position="3"/>
        <end position="193"/>
    </location>
</feature>
<evidence type="ECO:0000313" key="12">
    <source>
        <dbReference type="EMBL" id="OUZ30513.1"/>
    </source>
</evidence>
<gene>
    <name evidence="10" type="primary">trpF</name>
    <name evidence="13" type="ORF">A5889_002116</name>
    <name evidence="12" type="ORF">A5889_002801</name>
</gene>
<dbReference type="EMBL" id="CP147246">
    <property type="protein sequence ID" value="WYJ94603.1"/>
    <property type="molecule type" value="Genomic_DNA"/>
</dbReference>
<dbReference type="CDD" id="cd00405">
    <property type="entry name" value="PRAI"/>
    <property type="match status" value="1"/>
</dbReference>
<keyword evidence="6 10" id="KW-0028">Amino-acid biosynthesis</keyword>
<dbReference type="Proteomes" id="UP000196151">
    <property type="component" value="Chromosome"/>
</dbReference>
<dbReference type="EC" id="5.3.1.24" evidence="4 10"/>
<evidence type="ECO:0000259" key="11">
    <source>
        <dbReference type="Pfam" id="PF00697"/>
    </source>
</evidence>
<dbReference type="GO" id="GO:0004640">
    <property type="term" value="F:phosphoribosylanthranilate isomerase activity"/>
    <property type="evidence" value="ECO:0007669"/>
    <property type="project" value="UniProtKB-UniRule"/>
</dbReference>
<organism evidence="12">
    <name type="scientific">Candidatus Enterococcus dunnyi</name>
    <dbReference type="NCBI Taxonomy" id="1834192"/>
    <lineage>
        <taxon>Bacteria</taxon>
        <taxon>Bacillati</taxon>
        <taxon>Bacillota</taxon>
        <taxon>Bacilli</taxon>
        <taxon>Lactobacillales</taxon>
        <taxon>Enterococcaceae</taxon>
        <taxon>Enterococcus</taxon>
    </lineage>
</organism>
<reference evidence="13" key="3">
    <citation type="submission" date="2024-03" db="EMBL/GenBank/DDBJ databases">
        <title>The Genome Sequence of Enterococcus sp. DIV0238c.</title>
        <authorList>
            <consortium name="The Broad Institute Genomics Platform"/>
            <consortium name="The Broad Institute Microbial Omics Core"/>
            <consortium name="The Broad Institute Genomic Center for Infectious Diseases"/>
            <person name="Earl A."/>
            <person name="Manson A."/>
            <person name="Gilmore M."/>
            <person name="Schwartman J."/>
            <person name="Shea T."/>
            <person name="Abouelleil A."/>
            <person name="Cao P."/>
            <person name="Chapman S."/>
            <person name="Cusick C."/>
            <person name="Young S."/>
            <person name="Neafsey D."/>
            <person name="Nusbaum C."/>
            <person name="Birren B."/>
        </authorList>
    </citation>
    <scope>NUCLEOTIDE SEQUENCE</scope>
    <source>
        <strain evidence="13">9D6_DIV0238</strain>
    </source>
</reference>
<dbReference type="Gene3D" id="3.20.20.70">
    <property type="entry name" value="Aldolase class I"/>
    <property type="match status" value="1"/>
</dbReference>
<keyword evidence="8 10" id="KW-0057">Aromatic amino acid biosynthesis</keyword>
<dbReference type="EMBL" id="NIBQ01000003">
    <property type="protein sequence ID" value="OUZ30513.1"/>
    <property type="molecule type" value="Genomic_DNA"/>
</dbReference>
<keyword evidence="14" id="KW-1185">Reference proteome</keyword>
<comment type="catalytic activity">
    <reaction evidence="1 10">
        <text>N-(5-phospho-beta-D-ribosyl)anthranilate = 1-(2-carboxyphenylamino)-1-deoxy-D-ribulose 5-phosphate</text>
        <dbReference type="Rhea" id="RHEA:21540"/>
        <dbReference type="ChEBI" id="CHEBI:18277"/>
        <dbReference type="ChEBI" id="CHEBI:58613"/>
        <dbReference type="EC" id="5.3.1.24"/>
    </reaction>
</comment>
<evidence type="ECO:0000256" key="6">
    <source>
        <dbReference type="ARBA" id="ARBA00022605"/>
    </source>
</evidence>
<evidence type="ECO:0000256" key="8">
    <source>
        <dbReference type="ARBA" id="ARBA00023141"/>
    </source>
</evidence>
<dbReference type="PANTHER" id="PTHR42894">
    <property type="entry name" value="N-(5'-PHOSPHORIBOSYL)ANTHRANILATE ISOMERASE"/>
    <property type="match status" value="1"/>
</dbReference>
<dbReference type="NCBIfam" id="NF002300">
    <property type="entry name" value="PRK01222.1-7"/>
    <property type="match status" value="1"/>
</dbReference>
<dbReference type="InterPro" id="IPR001240">
    <property type="entry name" value="PRAI_dom"/>
</dbReference>
<dbReference type="PANTHER" id="PTHR42894:SF1">
    <property type="entry name" value="N-(5'-PHOSPHORIBOSYL)ANTHRANILATE ISOMERASE"/>
    <property type="match status" value="1"/>
</dbReference>
<reference evidence="12" key="1">
    <citation type="submission" date="2017-05" db="EMBL/GenBank/DDBJ databases">
        <title>The Genome Sequence of Enterococcus sp. 9D6_DIV0238.</title>
        <authorList>
            <consortium name="The Broad Institute Genomics Platform"/>
            <consortium name="The Broad Institute Genomic Center for Infectious Diseases"/>
            <person name="Earl A."/>
            <person name="Manson A."/>
            <person name="Schwartman J."/>
            <person name="Gilmore M."/>
            <person name="Abouelleil A."/>
            <person name="Cao P."/>
            <person name="Chapman S."/>
            <person name="Cusick C."/>
            <person name="Shea T."/>
            <person name="Young S."/>
            <person name="Neafsey D."/>
            <person name="Nusbaum C."/>
            <person name="Birren B."/>
        </authorList>
    </citation>
    <scope>NUCLEOTIDE SEQUENCE [LARGE SCALE GENOMIC DNA]</scope>
    <source>
        <strain evidence="12">9D6_DIV0238</strain>
    </source>
</reference>
<name>A0A200IZW1_9ENTE</name>
<evidence type="ECO:0000313" key="13">
    <source>
        <dbReference type="EMBL" id="WYJ94603.1"/>
    </source>
</evidence>
<dbReference type="InterPro" id="IPR044643">
    <property type="entry name" value="TrpF_fam"/>
</dbReference>
<evidence type="ECO:0000256" key="3">
    <source>
        <dbReference type="ARBA" id="ARBA00007571"/>
    </source>
</evidence>
<evidence type="ECO:0000256" key="4">
    <source>
        <dbReference type="ARBA" id="ARBA00012572"/>
    </source>
</evidence>
<proteinExistence type="inferred from homology"/>
<evidence type="ECO:0000256" key="9">
    <source>
        <dbReference type="ARBA" id="ARBA00023235"/>
    </source>
</evidence>
<dbReference type="HAMAP" id="MF_00135">
    <property type="entry name" value="PRAI"/>
    <property type="match status" value="1"/>
</dbReference>
<reference evidence="13" key="2">
    <citation type="submission" date="2017-05" db="EMBL/GenBank/DDBJ databases">
        <authorList>
            <consortium name="The Broad Institute Genomics Platform"/>
            <consortium name="The Broad Institute Genomic Center for Infectious Diseases"/>
            <person name="Earl A."/>
            <person name="Manson A."/>
            <person name="Schwartman J."/>
            <person name="Gilmore M."/>
            <person name="Abouelleil A."/>
            <person name="Cao P."/>
            <person name="Chapman S."/>
            <person name="Cusick C."/>
            <person name="Shea T."/>
            <person name="Young S."/>
            <person name="Neafsey D."/>
            <person name="Nusbaum C."/>
            <person name="Birren B."/>
        </authorList>
    </citation>
    <scope>NUCLEOTIDE SEQUENCE</scope>
    <source>
        <strain evidence="13">9D6_DIV0238</strain>
    </source>
</reference>
<dbReference type="InterPro" id="IPR013785">
    <property type="entry name" value="Aldolase_TIM"/>
</dbReference>
<keyword evidence="9 10" id="KW-0413">Isomerase</keyword>
<evidence type="ECO:0000256" key="5">
    <source>
        <dbReference type="ARBA" id="ARBA00022272"/>
    </source>
</evidence>
<dbReference type="SUPFAM" id="SSF51366">
    <property type="entry name" value="Ribulose-phoshate binding barrel"/>
    <property type="match status" value="1"/>
</dbReference>
<dbReference type="UniPathway" id="UPA00035">
    <property type="reaction ID" value="UER00042"/>
</dbReference>
<keyword evidence="7 10" id="KW-0822">Tryptophan biosynthesis</keyword>
<evidence type="ECO:0000256" key="2">
    <source>
        <dbReference type="ARBA" id="ARBA00004664"/>
    </source>
</evidence>
<dbReference type="AlphaFoldDB" id="A0A200IZW1"/>
<dbReference type="FunFam" id="3.20.20.70:FF:000075">
    <property type="entry name" value="Tryptophan biosynthesis protein TRP1"/>
    <property type="match status" value="1"/>
</dbReference>
<evidence type="ECO:0000256" key="1">
    <source>
        <dbReference type="ARBA" id="ARBA00001164"/>
    </source>
</evidence>
<sequence>MKVKICGLQTKEQVDTAVKNGADYLGFVFAESKRKISPDLVREITKDVPKTVKKVGVMVAPNYQEAEEIIQQAKLDMIQIHGMAATEHYSVPVIQAITVNSEEHIKMIQAATTNYLLFDAPPQKFVGGNGQVFDWKKLDLDQLTDKKIIIAGGLTIENLQEAKERFSPYAVDVSSGVETNGVKDLKKIRAFLKKAKEEYDV</sequence>
<dbReference type="GO" id="GO:0000162">
    <property type="term" value="P:L-tryptophan biosynthetic process"/>
    <property type="evidence" value="ECO:0007669"/>
    <property type="project" value="UniProtKB-UniRule"/>
</dbReference>
<protein>
    <recommendedName>
        <fullName evidence="5 10">N-(5'-phosphoribosyl)anthranilate isomerase</fullName>
        <shortName evidence="10">PRAI</shortName>
        <ecNumber evidence="4 10">5.3.1.24</ecNumber>
    </recommendedName>
</protein>
<dbReference type="RefSeq" id="WP_087641865.1">
    <property type="nucleotide sequence ID" value="NZ_CP147246.1"/>
</dbReference>